<name>A0ABV1NBE7_9GAMM</name>
<dbReference type="RefSeq" id="WP_349760609.1">
    <property type="nucleotide sequence ID" value="NZ_JBEGCJ010000001.1"/>
</dbReference>
<dbReference type="SUPFAM" id="SSF52091">
    <property type="entry name" value="SpoIIaa-like"/>
    <property type="match status" value="1"/>
</dbReference>
<sequence>MQVGTRGHFAVHETQGCLVVTLPIDMDTEVAGELYTRLIYDISRDRPLGLVVDLSMVTIMPSDVTKVLVRLARTATLLDSPTVICDIPASLASALAMLDIGFEEVPKARDIDHAIALLTADRSMNKTGRQHVRASKENRASHP</sequence>
<protein>
    <submittedName>
        <fullName evidence="2">STAS domain-containing protein</fullName>
    </submittedName>
</protein>
<dbReference type="Pfam" id="PF01740">
    <property type="entry name" value="STAS"/>
    <property type="match status" value="1"/>
</dbReference>
<keyword evidence="3" id="KW-1185">Reference proteome</keyword>
<proteinExistence type="predicted"/>
<dbReference type="Proteomes" id="UP001442468">
    <property type="component" value="Unassembled WGS sequence"/>
</dbReference>
<dbReference type="InterPro" id="IPR002645">
    <property type="entry name" value="STAS_dom"/>
</dbReference>
<dbReference type="EMBL" id="JBEGCJ010000001">
    <property type="protein sequence ID" value="MEQ6916367.1"/>
    <property type="molecule type" value="Genomic_DNA"/>
</dbReference>
<dbReference type="PROSITE" id="PS50801">
    <property type="entry name" value="STAS"/>
    <property type="match status" value="1"/>
</dbReference>
<accession>A0ABV1NBE7</accession>
<dbReference type="CDD" id="cd07041">
    <property type="entry name" value="STAS_RsbR_RsbS_like"/>
    <property type="match status" value="1"/>
</dbReference>
<dbReference type="InterPro" id="IPR036513">
    <property type="entry name" value="STAS_dom_sf"/>
</dbReference>
<reference evidence="2 3" key="1">
    <citation type="submission" date="2024-05" db="EMBL/GenBank/DDBJ databases">
        <title>Halomonas sp. SSM6 16S ribosomal RNA gene Genome sequencing and assembly.</title>
        <authorList>
            <person name="Yook S."/>
        </authorList>
    </citation>
    <scope>NUCLEOTIDE SEQUENCE [LARGE SCALE GENOMIC DNA]</scope>
    <source>
        <strain evidence="2 3">SSM6</strain>
    </source>
</reference>
<comment type="caution">
    <text evidence="2">The sequence shown here is derived from an EMBL/GenBank/DDBJ whole genome shotgun (WGS) entry which is preliminary data.</text>
</comment>
<organism evidence="2 3">
    <name type="scientific">Halomonas aquatica</name>
    <dbReference type="NCBI Taxonomy" id="3151123"/>
    <lineage>
        <taxon>Bacteria</taxon>
        <taxon>Pseudomonadati</taxon>
        <taxon>Pseudomonadota</taxon>
        <taxon>Gammaproteobacteria</taxon>
        <taxon>Oceanospirillales</taxon>
        <taxon>Halomonadaceae</taxon>
        <taxon>Halomonas</taxon>
    </lineage>
</organism>
<evidence type="ECO:0000259" key="1">
    <source>
        <dbReference type="PROSITE" id="PS50801"/>
    </source>
</evidence>
<evidence type="ECO:0000313" key="2">
    <source>
        <dbReference type="EMBL" id="MEQ6916367.1"/>
    </source>
</evidence>
<gene>
    <name evidence="2" type="ORF">ABE960_02335</name>
</gene>
<feature type="domain" description="STAS" evidence="1">
    <location>
        <begin position="7"/>
        <end position="118"/>
    </location>
</feature>
<dbReference type="Gene3D" id="3.30.750.24">
    <property type="entry name" value="STAS domain"/>
    <property type="match status" value="1"/>
</dbReference>
<evidence type="ECO:0000313" key="3">
    <source>
        <dbReference type="Proteomes" id="UP001442468"/>
    </source>
</evidence>